<reference evidence="2" key="1">
    <citation type="journal article" date="2010" name="Nat. Biotechnol.">
        <title>Draft genome sequence of the oilseed species Ricinus communis.</title>
        <authorList>
            <person name="Chan A.P."/>
            <person name="Crabtree J."/>
            <person name="Zhao Q."/>
            <person name="Lorenzi H."/>
            <person name="Orvis J."/>
            <person name="Puiu D."/>
            <person name="Melake-Berhan A."/>
            <person name="Jones K.M."/>
            <person name="Redman J."/>
            <person name="Chen G."/>
            <person name="Cahoon E.B."/>
            <person name="Gedil M."/>
            <person name="Stanke M."/>
            <person name="Haas B.J."/>
            <person name="Wortman J.R."/>
            <person name="Fraser-Liggett C.M."/>
            <person name="Ravel J."/>
            <person name="Rabinowicz P.D."/>
        </authorList>
    </citation>
    <scope>NUCLEOTIDE SEQUENCE [LARGE SCALE GENOMIC DNA]</scope>
    <source>
        <strain evidence="2">cv. Hale</strain>
    </source>
</reference>
<protein>
    <recommendedName>
        <fullName evidence="3">SHSP domain-containing protein</fullName>
    </recommendedName>
</protein>
<dbReference type="SUPFAM" id="SSF49764">
    <property type="entry name" value="HSP20-like chaperones"/>
    <property type="match status" value="1"/>
</dbReference>
<evidence type="ECO:0000313" key="1">
    <source>
        <dbReference type="EMBL" id="EEF33462.1"/>
    </source>
</evidence>
<accession>B9SSG4</accession>
<name>B9SSG4_RICCO</name>
<keyword evidence="2" id="KW-1185">Reference proteome</keyword>
<dbReference type="Proteomes" id="UP000008311">
    <property type="component" value="Unassembled WGS sequence"/>
</dbReference>
<evidence type="ECO:0008006" key="3">
    <source>
        <dbReference type="Google" id="ProtNLM"/>
    </source>
</evidence>
<dbReference type="InterPro" id="IPR044656">
    <property type="entry name" value="HSP14.7/HSP23.5/HSP23.6-like"/>
</dbReference>
<dbReference type="AlphaFoldDB" id="B9SSG4"/>
<gene>
    <name evidence="1" type="ORF">RCOM_1061390</name>
</gene>
<sequence>MASEASEVLNLLTPHSSDGFYAANNQFQKKGTKGFTELKILDNDLYMRIDFPGVPKQNLRFSIDQEKKCVTFEGEAPPQSQHDGGDRSYVYDLFRCSCCKISNVKADVKDGVARIILQKDVEGLNYLQETRRK</sequence>
<organism evidence="1 2">
    <name type="scientific">Ricinus communis</name>
    <name type="common">Castor bean</name>
    <dbReference type="NCBI Taxonomy" id="3988"/>
    <lineage>
        <taxon>Eukaryota</taxon>
        <taxon>Viridiplantae</taxon>
        <taxon>Streptophyta</taxon>
        <taxon>Embryophyta</taxon>
        <taxon>Tracheophyta</taxon>
        <taxon>Spermatophyta</taxon>
        <taxon>Magnoliopsida</taxon>
        <taxon>eudicotyledons</taxon>
        <taxon>Gunneridae</taxon>
        <taxon>Pentapetalae</taxon>
        <taxon>rosids</taxon>
        <taxon>fabids</taxon>
        <taxon>Malpighiales</taxon>
        <taxon>Euphorbiaceae</taxon>
        <taxon>Acalyphoideae</taxon>
        <taxon>Acalypheae</taxon>
        <taxon>Ricinus</taxon>
    </lineage>
</organism>
<dbReference type="InterPro" id="IPR008978">
    <property type="entry name" value="HSP20-like_chaperone"/>
</dbReference>
<dbReference type="EMBL" id="EQ974113">
    <property type="protein sequence ID" value="EEF33462.1"/>
    <property type="molecule type" value="Genomic_DNA"/>
</dbReference>
<dbReference type="PANTHER" id="PTHR46991">
    <property type="entry name" value="23.5 KDA HEAT SHOCK PROTEIN, MITOCHONDRIAL"/>
    <property type="match status" value="1"/>
</dbReference>
<dbReference type="PANTHER" id="PTHR46991:SF10">
    <property type="entry name" value="HEAT SHOCK PROTEIN HSP20_ALPHA CRYSTALLIN FAMILY"/>
    <property type="match status" value="1"/>
</dbReference>
<evidence type="ECO:0000313" key="2">
    <source>
        <dbReference type="Proteomes" id="UP000008311"/>
    </source>
</evidence>
<dbReference type="InParanoid" id="B9SSG4"/>
<proteinExistence type="predicted"/>
<dbReference type="CDD" id="cd00298">
    <property type="entry name" value="ACD_sHsps_p23-like"/>
    <property type="match status" value="1"/>
</dbReference>